<keyword evidence="2" id="KW-0732">Signal</keyword>
<dbReference type="AlphaFoldDB" id="A0A8R1W2D9"/>
<feature type="signal peptide" evidence="2">
    <location>
        <begin position="1"/>
        <end position="23"/>
    </location>
</feature>
<feature type="compositionally biased region" description="Polar residues" evidence="1">
    <location>
        <begin position="137"/>
        <end position="151"/>
    </location>
</feature>
<reference evidence="4" key="1">
    <citation type="submission" date="2010-06" db="EMBL/GenBank/DDBJ databases">
        <authorList>
            <person name="Jiang H."/>
            <person name="Abraham K."/>
            <person name="Ali S."/>
            <person name="Alsbrooks S.L."/>
            <person name="Anim B.N."/>
            <person name="Anosike U.S."/>
            <person name="Attaway T."/>
            <person name="Bandaranaike D.P."/>
            <person name="Battles P.K."/>
            <person name="Bell S.N."/>
            <person name="Bell A.V."/>
            <person name="Beltran B."/>
            <person name="Bickham C."/>
            <person name="Bustamante Y."/>
            <person name="Caleb T."/>
            <person name="Canada A."/>
            <person name="Cardenas V."/>
            <person name="Carter K."/>
            <person name="Chacko J."/>
            <person name="Chandrabose M.N."/>
            <person name="Chavez D."/>
            <person name="Chavez A."/>
            <person name="Chen L."/>
            <person name="Chu H.-S."/>
            <person name="Claassen K.J."/>
            <person name="Cockrell R."/>
            <person name="Collins M."/>
            <person name="Cooper J.A."/>
            <person name="Cree A."/>
            <person name="Curry S.M."/>
            <person name="Da Y."/>
            <person name="Dao M.D."/>
            <person name="Das B."/>
            <person name="Davila M.-L."/>
            <person name="Davy-Carroll L."/>
            <person name="Denson S."/>
            <person name="Dinh H."/>
            <person name="Ebong V.E."/>
            <person name="Edwards J.R."/>
            <person name="Egan A."/>
            <person name="El-Daye J."/>
            <person name="Escobedo L."/>
            <person name="Fernandez S."/>
            <person name="Fernando P.R."/>
            <person name="Flagg N."/>
            <person name="Forbes L.D."/>
            <person name="Fowler R.G."/>
            <person name="Fu Q."/>
            <person name="Gabisi R.A."/>
            <person name="Ganer J."/>
            <person name="Garbino Pronczuk A."/>
            <person name="Garcia R.M."/>
            <person name="Garner T."/>
            <person name="Garrett T.E."/>
            <person name="Gonzalez D.A."/>
            <person name="Hamid H."/>
            <person name="Hawkins E.S."/>
            <person name="Hirani K."/>
            <person name="Hogues M.E."/>
            <person name="Hollins B."/>
            <person name="Hsiao C.-H."/>
            <person name="Jabil R."/>
            <person name="James M.L."/>
            <person name="Jhangiani S.N."/>
            <person name="Johnson B."/>
            <person name="Johnson Q."/>
            <person name="Joshi V."/>
            <person name="Kalu J.B."/>
            <person name="Kam C."/>
            <person name="Kashfia A."/>
            <person name="Keebler J."/>
            <person name="Kisamo H."/>
            <person name="Kovar C.L."/>
            <person name="Lago L.A."/>
            <person name="Lai C.-Y."/>
            <person name="Laidlaw J."/>
            <person name="Lara F."/>
            <person name="Le T.-K."/>
            <person name="Lee S.L."/>
            <person name="Legall F.H."/>
            <person name="Lemon S.J."/>
            <person name="Lewis L.R."/>
            <person name="Li B."/>
            <person name="Liu Y."/>
            <person name="Liu Y.-S."/>
            <person name="Lopez J."/>
            <person name="Lozado R.J."/>
            <person name="Lu J."/>
            <person name="Madu R.C."/>
            <person name="Maheshwari M."/>
            <person name="Maheshwari R."/>
            <person name="Malloy K."/>
            <person name="Martinez E."/>
            <person name="Mathew T."/>
            <person name="Mercado I.C."/>
            <person name="Mercado C."/>
            <person name="Meyer B."/>
            <person name="Montgomery K."/>
            <person name="Morgan M.B."/>
            <person name="Munidasa M."/>
            <person name="Nazareth L.V."/>
            <person name="Nelson J."/>
            <person name="Ng B.M."/>
            <person name="Nguyen N.B."/>
            <person name="Nguyen P.Q."/>
            <person name="Nguyen T."/>
            <person name="Obregon M."/>
            <person name="Okwuonu G.O."/>
            <person name="Onwere C.G."/>
            <person name="Orozco G."/>
            <person name="Parra A."/>
            <person name="Patel S."/>
            <person name="Patil S."/>
            <person name="Perez A."/>
            <person name="Perez Y."/>
            <person name="Pham C."/>
            <person name="Primus E.L."/>
            <person name="Pu L.-L."/>
            <person name="Puazo M."/>
            <person name="Qin X."/>
            <person name="Quiroz J.B."/>
            <person name="Reese J."/>
            <person name="Richards S."/>
            <person name="Rives C.M."/>
            <person name="Robberts R."/>
            <person name="Ruiz S.J."/>
            <person name="Ruiz M.J."/>
            <person name="Santibanez J."/>
            <person name="Schneider B.W."/>
            <person name="Sisson I."/>
            <person name="Smith M."/>
            <person name="Sodergren E."/>
            <person name="Song X.-Z."/>
            <person name="Song B.B."/>
            <person name="Summersgill H."/>
            <person name="Thelus R."/>
            <person name="Thornton R.D."/>
            <person name="Trejos Z.Y."/>
            <person name="Usmani K."/>
            <person name="Vattathil S."/>
            <person name="Villasana D."/>
            <person name="Walker D.L."/>
            <person name="Wang S."/>
            <person name="Wang K."/>
            <person name="White C.S."/>
            <person name="Williams A.C."/>
            <person name="Williamson J."/>
            <person name="Wilson K."/>
            <person name="Woghiren I.O."/>
            <person name="Woodworth J.R."/>
            <person name="Worley K.C."/>
            <person name="Wright R.A."/>
            <person name="Wu W."/>
            <person name="Young L."/>
            <person name="Zhang L."/>
            <person name="Zhang J."/>
            <person name="Zhu Y."/>
            <person name="Muzny D.M."/>
            <person name="Weinstock G."/>
            <person name="Gibbs R.A."/>
        </authorList>
    </citation>
    <scope>NUCLEOTIDE SEQUENCE [LARGE SCALE GENOMIC DNA]</scope>
    <source>
        <strain evidence="4">LSR1</strain>
    </source>
</reference>
<evidence type="ECO:0000256" key="1">
    <source>
        <dbReference type="SAM" id="MobiDB-lite"/>
    </source>
</evidence>
<reference evidence="3" key="2">
    <citation type="submission" date="2022-06" db="UniProtKB">
        <authorList>
            <consortium name="EnsemblMetazoa"/>
        </authorList>
    </citation>
    <scope>IDENTIFICATION</scope>
</reference>
<evidence type="ECO:0000313" key="3">
    <source>
        <dbReference type="EnsemblMetazoa" id="XP_001950292.1"/>
    </source>
</evidence>
<feature type="region of interest" description="Disordered" evidence="1">
    <location>
        <begin position="120"/>
        <end position="165"/>
    </location>
</feature>
<feature type="chain" id="PRO_5035848017" evidence="2">
    <location>
        <begin position="24"/>
        <end position="180"/>
    </location>
</feature>
<sequence>MMFNKFAVFALLALTVLVVPAIGHPTEEVASGIEEAASTVKHGIRGWLKNVQAKIVKHEEDCTHGGVIRWVKSKLGLTKKSTTETPTTTTTTTITTNPEETDYSSGYVPITSVVNQGEPAGEGYAAAGPDDDVTILDDSSVTETENDSGNESADAVPTYPSVADNVVDSADPEIDVRGKF</sequence>
<dbReference type="GeneID" id="100161617"/>
<dbReference type="RefSeq" id="XP_001950292.1">
    <property type="nucleotide sequence ID" value="XM_001950257.4"/>
</dbReference>
<organism evidence="3 4">
    <name type="scientific">Acyrthosiphon pisum</name>
    <name type="common">Pea aphid</name>
    <dbReference type="NCBI Taxonomy" id="7029"/>
    <lineage>
        <taxon>Eukaryota</taxon>
        <taxon>Metazoa</taxon>
        <taxon>Ecdysozoa</taxon>
        <taxon>Arthropoda</taxon>
        <taxon>Hexapoda</taxon>
        <taxon>Insecta</taxon>
        <taxon>Pterygota</taxon>
        <taxon>Neoptera</taxon>
        <taxon>Paraneoptera</taxon>
        <taxon>Hemiptera</taxon>
        <taxon>Sternorrhyncha</taxon>
        <taxon>Aphidomorpha</taxon>
        <taxon>Aphidoidea</taxon>
        <taxon>Aphididae</taxon>
        <taxon>Macrosiphini</taxon>
        <taxon>Acyrthosiphon</taxon>
    </lineage>
</organism>
<proteinExistence type="predicted"/>
<dbReference type="OrthoDB" id="6621762at2759"/>
<name>A0A8R1W2D9_ACYPI</name>
<keyword evidence="4" id="KW-1185">Reference proteome</keyword>
<dbReference type="Proteomes" id="UP000007819">
    <property type="component" value="Chromosome A2"/>
</dbReference>
<evidence type="ECO:0000313" key="4">
    <source>
        <dbReference type="Proteomes" id="UP000007819"/>
    </source>
</evidence>
<dbReference type="EnsemblMetazoa" id="XM_001950257.4">
    <property type="protein sequence ID" value="XP_001950292.1"/>
    <property type="gene ID" value="LOC100161617"/>
</dbReference>
<protein>
    <submittedName>
        <fullName evidence="3">Uncharacterized protein</fullName>
    </submittedName>
</protein>
<accession>A0A8R1W2D9</accession>
<evidence type="ECO:0000256" key="2">
    <source>
        <dbReference type="SAM" id="SignalP"/>
    </source>
</evidence>
<dbReference type="KEGG" id="api:100161617"/>